<dbReference type="InterPro" id="IPR029069">
    <property type="entry name" value="HotDog_dom_sf"/>
</dbReference>
<evidence type="ECO:0000313" key="3">
    <source>
        <dbReference type="Proteomes" id="UP001549366"/>
    </source>
</evidence>
<dbReference type="CDD" id="cd03443">
    <property type="entry name" value="PaaI_thioesterase"/>
    <property type="match status" value="1"/>
</dbReference>
<dbReference type="EMBL" id="JBEWTB010000002">
    <property type="protein sequence ID" value="MET4758982.1"/>
    <property type="molecule type" value="Genomic_DNA"/>
</dbReference>
<evidence type="ECO:0000259" key="1">
    <source>
        <dbReference type="Pfam" id="PF03061"/>
    </source>
</evidence>
<feature type="domain" description="Thioesterase" evidence="1">
    <location>
        <begin position="63"/>
        <end position="133"/>
    </location>
</feature>
<dbReference type="Gene3D" id="3.10.129.10">
    <property type="entry name" value="Hotdog Thioesterase"/>
    <property type="match status" value="1"/>
</dbReference>
<name>A0ABV2SMI7_9GAMM</name>
<dbReference type="Proteomes" id="UP001549366">
    <property type="component" value="Unassembled WGS sequence"/>
</dbReference>
<protein>
    <submittedName>
        <fullName evidence="2">Acyl-coenzyme A thioesterase PaaI-like protein</fullName>
    </submittedName>
</protein>
<dbReference type="InterPro" id="IPR006683">
    <property type="entry name" value="Thioestr_dom"/>
</dbReference>
<reference evidence="2 3" key="1">
    <citation type="submission" date="2024-06" db="EMBL/GenBank/DDBJ databases">
        <title>Genomic Encyclopedia of Type Strains, Phase V (KMG-V): Genome sequencing to study the core and pangenomes of soil and plant-associated prokaryotes.</title>
        <authorList>
            <person name="Whitman W."/>
        </authorList>
    </citation>
    <scope>NUCLEOTIDE SEQUENCE [LARGE SCALE GENOMIC DNA]</scope>
    <source>
        <strain evidence="2 3">NE40</strain>
    </source>
</reference>
<sequence length="149" mass="16490">MADMEKLLQSVEEARNSRDYAPLCQHIPYARKIGMSCQSDSEGALFLLPGSEKNIGNPMLPAIHGGVVGGFMEMAAAAHLMLFMDEPRTPKMIDFSLDYLRSSRVVDTFARCEVVRQGNRVANVMIKAWQADPSAPVAIGRAHFKLSHR</sequence>
<evidence type="ECO:0000313" key="2">
    <source>
        <dbReference type="EMBL" id="MET4758982.1"/>
    </source>
</evidence>
<dbReference type="Pfam" id="PF03061">
    <property type="entry name" value="4HBT"/>
    <property type="match status" value="1"/>
</dbReference>
<keyword evidence="3" id="KW-1185">Reference proteome</keyword>
<gene>
    <name evidence="2" type="ORF">V5J35_004174</name>
</gene>
<dbReference type="SUPFAM" id="SSF54637">
    <property type="entry name" value="Thioesterase/thiol ester dehydrase-isomerase"/>
    <property type="match status" value="1"/>
</dbReference>
<dbReference type="RefSeq" id="WP_354009018.1">
    <property type="nucleotide sequence ID" value="NZ_JBEWTA010000001.1"/>
</dbReference>
<proteinExistence type="predicted"/>
<accession>A0ABV2SMI7</accession>
<comment type="caution">
    <text evidence="2">The sequence shown here is derived from an EMBL/GenBank/DDBJ whole genome shotgun (WGS) entry which is preliminary data.</text>
</comment>
<organism evidence="2 3">
    <name type="scientific">Endozoicomonas lisbonensis</name>
    <dbReference type="NCBI Taxonomy" id="3120522"/>
    <lineage>
        <taxon>Bacteria</taxon>
        <taxon>Pseudomonadati</taxon>
        <taxon>Pseudomonadota</taxon>
        <taxon>Gammaproteobacteria</taxon>
        <taxon>Oceanospirillales</taxon>
        <taxon>Endozoicomonadaceae</taxon>
        <taxon>Endozoicomonas</taxon>
    </lineage>
</organism>